<accession>A0A8S5MZF0</accession>
<evidence type="ECO:0000313" key="1">
    <source>
        <dbReference type="EMBL" id="DAD87503.1"/>
    </source>
</evidence>
<name>A0A8S5MZF0_9CAUD</name>
<organism evidence="1">
    <name type="scientific">Siphoviridae sp. ctAUQ2</name>
    <dbReference type="NCBI Taxonomy" id="2826182"/>
    <lineage>
        <taxon>Viruses</taxon>
        <taxon>Duplodnaviria</taxon>
        <taxon>Heunggongvirae</taxon>
        <taxon>Uroviricota</taxon>
        <taxon>Caudoviricetes</taxon>
    </lineage>
</organism>
<proteinExistence type="predicted"/>
<dbReference type="EMBL" id="BK015022">
    <property type="protein sequence ID" value="DAD87503.1"/>
    <property type="molecule type" value="Genomic_DNA"/>
</dbReference>
<sequence length="228" mass="25771">MRRDIQINTSISDMVLKDQNRLSTYPFTWVSESDLYLLGEITIPHTFDVNKLQTEGVKVEIPYTPIYKPFKVRIMRQFDANNSMAVINPMNGSEWFEVHTKLWNQQNMQLCASQLIVVSQDTYLVQLDNTSGVAYIWSANNTDAVNVAANIQNRNLLLQCIPSNSYRYPTSGVGLVRFLHANLSQTTLANILQDEFKADKVTVKGAAFDSYTGDIELDLDFSEADASV</sequence>
<protein>
    <submittedName>
        <fullName evidence="1">Uncharacterized protein</fullName>
    </submittedName>
</protein>
<reference evidence="1" key="1">
    <citation type="journal article" date="2021" name="Proc. Natl. Acad. Sci. U.S.A.">
        <title>A Catalog of Tens of Thousands of Viruses from Human Metagenomes Reveals Hidden Associations with Chronic Diseases.</title>
        <authorList>
            <person name="Tisza M.J."/>
            <person name="Buck C.B."/>
        </authorList>
    </citation>
    <scope>NUCLEOTIDE SEQUENCE</scope>
    <source>
        <strain evidence="1">CtAUQ2</strain>
    </source>
</reference>